<gene>
    <name evidence="2" type="ORF">AVEN_174774_1</name>
</gene>
<feature type="region of interest" description="Disordered" evidence="1">
    <location>
        <begin position="590"/>
        <end position="613"/>
    </location>
</feature>
<proteinExistence type="predicted"/>
<organism evidence="2 3">
    <name type="scientific">Araneus ventricosus</name>
    <name type="common">Orbweaver spider</name>
    <name type="synonym">Epeira ventricosa</name>
    <dbReference type="NCBI Taxonomy" id="182803"/>
    <lineage>
        <taxon>Eukaryota</taxon>
        <taxon>Metazoa</taxon>
        <taxon>Ecdysozoa</taxon>
        <taxon>Arthropoda</taxon>
        <taxon>Chelicerata</taxon>
        <taxon>Arachnida</taxon>
        <taxon>Araneae</taxon>
        <taxon>Araneomorphae</taxon>
        <taxon>Entelegynae</taxon>
        <taxon>Araneoidea</taxon>
        <taxon>Araneidae</taxon>
        <taxon>Araneus</taxon>
    </lineage>
</organism>
<protein>
    <submittedName>
        <fullName evidence="2">Uncharacterized protein</fullName>
    </submittedName>
</protein>
<evidence type="ECO:0000313" key="3">
    <source>
        <dbReference type="Proteomes" id="UP000499080"/>
    </source>
</evidence>
<accession>A0A4Y2BMP3</accession>
<feature type="compositionally biased region" description="Low complexity" evidence="1">
    <location>
        <begin position="592"/>
        <end position="613"/>
    </location>
</feature>
<sequence>MTALNSIVSPHFVDLYMSFLTSLLDAGPKGLSEIYEFSAQYFENKLKERSGETKKNDKRETIFQRDVPNSPGKKQFLPDFSYDSVLILPPKLIPPFTSFEENKENLLNKERQVIRHLNDSPNHQKQGRNLLSKPQAFQENEGISRLANRDIDQDEHRQAFLEDQAMLKKEREIAEKMYHDKQQKKCSGSIDNDSKAQREQKIILDLEKLLKEENQEKSMDHDGDRKDSFKILFKDFDVFDKASNTEVDLDAFQNRFCTARPNHCAVSQKERKKNVDRKDQLEKQNIPPLDLHKNKMRLQMSTPERSNTFIDAQFSNGSKVLNQIVEFSKLLPVCLEVMSKMINGLEEKSHSPEVEIENSYFTSDRLEIHERCPATLDESCRNDVDKQKTSDKIFRTTASQTDLVGSSELMKINSSILTPAMLEYVCDVVKAAKRLLHSVTVKNYNHLPIEKITGDLPMSYGSEIGFNEFEKILEFWKDCLNKSENVPIQIDQNCIHESLVEQYSDSQRDSEEDMNAWQYESNKEPQYCQFHRKSNSNLDDGKDFNHPCDHQIAQNRNGRIYSPVQEDICQEREKCRDECELGKEIIKKRDQNSSSSNESCSSTESSNHSSVENQKILDGINDLRVGCSNDDLSKSISDSVISSHSNQDANKNDLAFLSKLEKIYQTNKYEDPFFRSSPGIIQVSAHEPSAKGIERTHKSTGDLPLKQIVGKSKPEKLKEGKAEHKEKESFSLLDPCRSTINNEKEKMKNLLNYYKIHYNGYPKDKHGECNHIKKPIYYQSSSDTDEDIKENAQRALIDSEQRGPIHKDSSQFFISTPGIRKLQNLSKPVEVKKTPKSTGNLSKKEAVQWYGPRKRFTRMSTPKDKLQDPGVNGFFSLLDPKRSVTGIKASSYPKLFQDVGSTAVEAEIDDDGSTKIVVHEIHQATSKLQMRILKARRVYKEAVSKTRTDRDAKDLDDNWRNIGVPVTGRSWLRSYFTTRMIRKYQKQLETDKIDNEIEDLSTPVLKHRECSYGLGSYFSQRSLFGSVRMWYFSRKLREYQRAFNS</sequence>
<feature type="compositionally biased region" description="Basic and acidic residues" evidence="1">
    <location>
        <begin position="712"/>
        <end position="728"/>
    </location>
</feature>
<reference evidence="2 3" key="1">
    <citation type="journal article" date="2019" name="Sci. Rep.">
        <title>Orb-weaving spider Araneus ventricosus genome elucidates the spidroin gene catalogue.</title>
        <authorList>
            <person name="Kono N."/>
            <person name="Nakamura H."/>
            <person name="Ohtoshi R."/>
            <person name="Moran D.A.P."/>
            <person name="Shinohara A."/>
            <person name="Yoshida Y."/>
            <person name="Fujiwara M."/>
            <person name="Mori M."/>
            <person name="Tomita M."/>
            <person name="Arakawa K."/>
        </authorList>
    </citation>
    <scope>NUCLEOTIDE SEQUENCE [LARGE SCALE GENOMIC DNA]</scope>
</reference>
<comment type="caution">
    <text evidence="2">The sequence shown here is derived from an EMBL/GenBank/DDBJ whole genome shotgun (WGS) entry which is preliminary data.</text>
</comment>
<dbReference type="OrthoDB" id="10560963at2759"/>
<name>A0A4Y2BMP3_ARAVE</name>
<dbReference type="AlphaFoldDB" id="A0A4Y2BMP3"/>
<feature type="region of interest" description="Disordered" evidence="1">
    <location>
        <begin position="693"/>
        <end position="728"/>
    </location>
</feature>
<evidence type="ECO:0000256" key="1">
    <source>
        <dbReference type="SAM" id="MobiDB-lite"/>
    </source>
</evidence>
<dbReference type="Proteomes" id="UP000499080">
    <property type="component" value="Unassembled WGS sequence"/>
</dbReference>
<dbReference type="EMBL" id="BGPR01000086">
    <property type="protein sequence ID" value="GBL92516.1"/>
    <property type="molecule type" value="Genomic_DNA"/>
</dbReference>
<evidence type="ECO:0000313" key="2">
    <source>
        <dbReference type="EMBL" id="GBL92516.1"/>
    </source>
</evidence>
<keyword evidence="3" id="KW-1185">Reference proteome</keyword>